<dbReference type="InterPro" id="IPR002016">
    <property type="entry name" value="Haem_peroxidase"/>
</dbReference>
<organism evidence="2">
    <name type="scientific">Pinus radiata</name>
    <name type="common">Monterey pine</name>
    <name type="synonym">Pinus insignis</name>
    <dbReference type="NCBI Taxonomy" id="3347"/>
    <lineage>
        <taxon>Eukaryota</taxon>
        <taxon>Viridiplantae</taxon>
        <taxon>Streptophyta</taxon>
        <taxon>Embryophyta</taxon>
        <taxon>Tracheophyta</taxon>
        <taxon>Spermatophyta</taxon>
        <taxon>Pinopsida</taxon>
        <taxon>Pinidae</taxon>
        <taxon>Conifers I</taxon>
        <taxon>Pinales</taxon>
        <taxon>Pinaceae</taxon>
        <taxon>Pinus</taxon>
        <taxon>Pinus subgen. Pinus</taxon>
    </lineage>
</organism>
<proteinExistence type="predicted"/>
<feature type="non-terminal residue" evidence="2">
    <location>
        <position position="1"/>
    </location>
</feature>
<dbReference type="Gene3D" id="1.10.520.10">
    <property type="match status" value="1"/>
</dbReference>
<accession>H9MAF9</accession>
<dbReference type="InterPro" id="IPR010255">
    <property type="entry name" value="Haem_peroxidase_sf"/>
</dbReference>
<sequence>QVLFSTANASTAFFVNYYGSFPYAFTRDFPTSMVMMASIGVHTGSDGQIRKNCRFVN</sequence>
<dbReference type="AlphaFoldDB" id="H9MAF9"/>
<dbReference type="GO" id="GO:0004601">
    <property type="term" value="F:peroxidase activity"/>
    <property type="evidence" value="ECO:0007669"/>
    <property type="project" value="InterPro"/>
</dbReference>
<name>H9MAF9_PINRA</name>
<reference evidence="2" key="1">
    <citation type="submission" date="2011-12" db="EMBL/GenBank/DDBJ databases">
        <title>Nucleotide Diversity and Divergence in the Loblolly Pine Gene Space.</title>
        <authorList>
            <person name="Neale D.B."/>
            <person name="Wegrzyn J.L."/>
            <person name="Lee J.M."/>
            <person name="Eckert A.J."/>
            <person name="Liechty J.D."/>
            <person name="Stevens K.A."/>
            <person name="Langley C.H."/>
        </authorList>
    </citation>
    <scope>NUCLEOTIDE SEQUENCE</scope>
    <source>
        <strain evidence="2">13502</strain>
        <tissue evidence="2">Megagametophyte</tissue>
    </source>
</reference>
<evidence type="ECO:0000259" key="1">
    <source>
        <dbReference type="PROSITE" id="PS50873"/>
    </source>
</evidence>
<gene>
    <name evidence="2" type="ORF">1_62_02</name>
</gene>
<dbReference type="PROSITE" id="PS50873">
    <property type="entry name" value="PEROXIDASE_4"/>
    <property type="match status" value="1"/>
</dbReference>
<dbReference type="EMBL" id="JQ262357">
    <property type="protein sequence ID" value="AEW08105.1"/>
    <property type="molecule type" value="Genomic_DNA"/>
</dbReference>
<evidence type="ECO:0000313" key="2">
    <source>
        <dbReference type="EMBL" id="AEW08105.1"/>
    </source>
</evidence>
<dbReference type="SUPFAM" id="SSF48113">
    <property type="entry name" value="Heme-dependent peroxidases"/>
    <property type="match status" value="1"/>
</dbReference>
<feature type="domain" description="Plant heme peroxidase family profile" evidence="1">
    <location>
        <begin position="1"/>
        <end position="57"/>
    </location>
</feature>
<protein>
    <recommendedName>
        <fullName evidence="1">Plant heme peroxidase family profile domain-containing protein</fullName>
    </recommendedName>
</protein>
<dbReference type="GO" id="GO:0020037">
    <property type="term" value="F:heme binding"/>
    <property type="evidence" value="ECO:0007669"/>
    <property type="project" value="InterPro"/>
</dbReference>
<dbReference type="GO" id="GO:0006979">
    <property type="term" value="P:response to oxidative stress"/>
    <property type="evidence" value="ECO:0007669"/>
    <property type="project" value="InterPro"/>
</dbReference>
<dbReference type="Gene3D" id="1.10.420.10">
    <property type="entry name" value="Peroxidase, domain 2"/>
    <property type="match status" value="1"/>
</dbReference>